<comment type="caution">
    <text evidence="2">The sequence shown here is derived from an EMBL/GenBank/DDBJ whole genome shotgun (WGS) entry which is preliminary data.</text>
</comment>
<accession>A0A9P6CZC2</accession>
<protein>
    <recommendedName>
        <fullName evidence="4">HNH nuclease domain-containing protein</fullName>
    </recommendedName>
</protein>
<organism evidence="2 3">
    <name type="scientific">Pholiota conissans</name>
    <dbReference type="NCBI Taxonomy" id="109636"/>
    <lineage>
        <taxon>Eukaryota</taxon>
        <taxon>Fungi</taxon>
        <taxon>Dikarya</taxon>
        <taxon>Basidiomycota</taxon>
        <taxon>Agaricomycotina</taxon>
        <taxon>Agaricomycetes</taxon>
        <taxon>Agaricomycetidae</taxon>
        <taxon>Agaricales</taxon>
        <taxon>Agaricineae</taxon>
        <taxon>Strophariaceae</taxon>
        <taxon>Pholiota</taxon>
    </lineage>
</organism>
<evidence type="ECO:0000256" key="1">
    <source>
        <dbReference type="SAM" id="MobiDB-lite"/>
    </source>
</evidence>
<dbReference type="OrthoDB" id="2104739at2759"/>
<reference evidence="2" key="1">
    <citation type="submission" date="2020-11" db="EMBL/GenBank/DDBJ databases">
        <authorList>
            <consortium name="DOE Joint Genome Institute"/>
            <person name="Ahrendt S."/>
            <person name="Riley R."/>
            <person name="Andreopoulos W."/>
            <person name="Labutti K."/>
            <person name="Pangilinan J."/>
            <person name="Ruiz-Duenas F.J."/>
            <person name="Barrasa J.M."/>
            <person name="Sanchez-Garcia M."/>
            <person name="Camarero S."/>
            <person name="Miyauchi S."/>
            <person name="Serrano A."/>
            <person name="Linde D."/>
            <person name="Babiker R."/>
            <person name="Drula E."/>
            <person name="Ayuso-Fernandez I."/>
            <person name="Pacheco R."/>
            <person name="Padilla G."/>
            <person name="Ferreira P."/>
            <person name="Barriuso J."/>
            <person name="Kellner H."/>
            <person name="Castanera R."/>
            <person name="Alfaro M."/>
            <person name="Ramirez L."/>
            <person name="Pisabarro A.G."/>
            <person name="Kuo A."/>
            <person name="Tritt A."/>
            <person name="Lipzen A."/>
            <person name="He G."/>
            <person name="Yan M."/>
            <person name="Ng V."/>
            <person name="Cullen D."/>
            <person name="Martin F."/>
            <person name="Rosso M.-N."/>
            <person name="Henrissat B."/>
            <person name="Hibbett D."/>
            <person name="Martinez A.T."/>
            <person name="Grigoriev I.V."/>
        </authorList>
    </citation>
    <scope>NUCLEOTIDE SEQUENCE</scope>
    <source>
        <strain evidence="2">CIRM-BRFM 674</strain>
    </source>
</reference>
<evidence type="ECO:0000313" key="3">
    <source>
        <dbReference type="Proteomes" id="UP000807469"/>
    </source>
</evidence>
<evidence type="ECO:0000313" key="2">
    <source>
        <dbReference type="EMBL" id="KAF9486216.1"/>
    </source>
</evidence>
<sequence length="260" mass="29170">MPVRQNKGETPPLSPDHADLDPYERCNAFFAKKVEHSPENHRAAKRAALHRDGYCCVATNVIDSDYKRTIPREVIDAHVQAGFGIDSTKLAHIFPPFAARGLETEPEGRSETDYSSAVCATVKSFAHIVIPAELSGTQFHRLSNILTLSCGMWALFNELEVWFEEVPDMPNSYYVCESQRGYLWGIRNRLITFTPRDGLEVPDPRYLKLHAVVCRVALMSGVSKYLNSYEREHEQRGTLALSGASADFLTARLNKVLVEG</sequence>
<keyword evidence="3" id="KW-1185">Reference proteome</keyword>
<gene>
    <name evidence="2" type="ORF">BDN70DRAFT_902706</name>
</gene>
<name>A0A9P6CZC2_9AGAR</name>
<proteinExistence type="predicted"/>
<feature type="region of interest" description="Disordered" evidence="1">
    <location>
        <begin position="1"/>
        <end position="20"/>
    </location>
</feature>
<dbReference type="Proteomes" id="UP000807469">
    <property type="component" value="Unassembled WGS sequence"/>
</dbReference>
<dbReference type="EMBL" id="MU155131">
    <property type="protein sequence ID" value="KAF9486216.1"/>
    <property type="molecule type" value="Genomic_DNA"/>
</dbReference>
<evidence type="ECO:0008006" key="4">
    <source>
        <dbReference type="Google" id="ProtNLM"/>
    </source>
</evidence>
<dbReference type="AlphaFoldDB" id="A0A9P6CZC2"/>